<dbReference type="SUPFAM" id="SSF81901">
    <property type="entry name" value="HCP-like"/>
    <property type="match status" value="1"/>
</dbReference>
<dbReference type="EMBL" id="MUGS01000022">
    <property type="protein sequence ID" value="OXG05327.1"/>
    <property type="molecule type" value="Genomic_DNA"/>
</dbReference>
<dbReference type="InterPro" id="IPR011990">
    <property type="entry name" value="TPR-like_helical_dom_sf"/>
</dbReference>
<reference evidence="1 2" key="1">
    <citation type="submission" date="2016-11" db="EMBL/GenBank/DDBJ databases">
        <title>Whole genomes of Flavobacteriaceae.</title>
        <authorList>
            <person name="Stine C."/>
            <person name="Li C."/>
            <person name="Tadesse D."/>
        </authorList>
    </citation>
    <scope>NUCLEOTIDE SEQUENCE [LARGE SCALE GENOMIC DNA]</scope>
    <source>
        <strain evidence="1 2">DSM 24704</strain>
    </source>
</reference>
<accession>A0A227P5X3</accession>
<proteinExistence type="predicted"/>
<gene>
    <name evidence="1" type="ORF">B0A64_13215</name>
</gene>
<protein>
    <recommendedName>
        <fullName evidence="3">Sel1 repeat family protein</fullName>
    </recommendedName>
</protein>
<dbReference type="AlphaFoldDB" id="A0A227P5X3"/>
<evidence type="ECO:0008006" key="3">
    <source>
        <dbReference type="Google" id="ProtNLM"/>
    </source>
</evidence>
<keyword evidence="2" id="KW-1185">Reference proteome</keyword>
<dbReference type="Gene3D" id="1.25.40.10">
    <property type="entry name" value="Tetratricopeptide repeat domain"/>
    <property type="match status" value="1"/>
</dbReference>
<name>A0A227P5X3_9FLAO</name>
<comment type="caution">
    <text evidence="1">The sequence shown here is derived from an EMBL/GenBank/DDBJ whole genome shotgun (WGS) entry which is preliminary data.</text>
</comment>
<dbReference type="Proteomes" id="UP000214684">
    <property type="component" value="Unassembled WGS sequence"/>
</dbReference>
<evidence type="ECO:0000313" key="1">
    <source>
        <dbReference type="EMBL" id="OXG05327.1"/>
    </source>
</evidence>
<sequence length="169" mass="19620">MKFYTDYVYNSAIKDYEKKYIIEYNDKHLEESKKEDNSNAIINKKLINNLDKKFYDSIMKSGKSENTFIYSIVVSNKWNFSEASYNVFMTLAQLDDKNASTSIPDLDFLDDETKKLALKFLQKASDENDPNAKYTLGKYYLEGKYFKKNTVLGNSLLNEANNISGVRLD</sequence>
<evidence type="ECO:0000313" key="2">
    <source>
        <dbReference type="Proteomes" id="UP000214684"/>
    </source>
</evidence>
<organism evidence="1 2">
    <name type="scientific">Flavobacterium araucananum</name>
    <dbReference type="NCBI Taxonomy" id="946678"/>
    <lineage>
        <taxon>Bacteria</taxon>
        <taxon>Pseudomonadati</taxon>
        <taxon>Bacteroidota</taxon>
        <taxon>Flavobacteriia</taxon>
        <taxon>Flavobacteriales</taxon>
        <taxon>Flavobacteriaceae</taxon>
        <taxon>Flavobacterium</taxon>
    </lineage>
</organism>